<dbReference type="InterPro" id="IPR017871">
    <property type="entry name" value="ABC_transporter-like_CS"/>
</dbReference>
<keyword evidence="3 9" id="KW-0812">Transmembrane</keyword>
<evidence type="ECO:0000256" key="6">
    <source>
        <dbReference type="ARBA" id="ARBA00022989"/>
    </source>
</evidence>
<dbReference type="PANTHER" id="PTHR48041">
    <property type="entry name" value="ABC TRANSPORTER G FAMILY MEMBER 28"/>
    <property type="match status" value="1"/>
</dbReference>
<feature type="domain" description="ABC transporter" evidence="10">
    <location>
        <begin position="646"/>
        <end position="889"/>
    </location>
</feature>
<dbReference type="InterPro" id="IPR027417">
    <property type="entry name" value="P-loop_NTPase"/>
</dbReference>
<dbReference type="PANTHER" id="PTHR48041:SF98">
    <property type="entry name" value="TRANSPORTER, PUTATIVE (EUROFUNG)-RELATED"/>
    <property type="match status" value="1"/>
</dbReference>
<evidence type="ECO:0000256" key="5">
    <source>
        <dbReference type="ARBA" id="ARBA00022840"/>
    </source>
</evidence>
<dbReference type="EMBL" id="JBGBPQ010000023">
    <property type="protein sequence ID" value="KAL1500645.1"/>
    <property type="molecule type" value="Genomic_DNA"/>
</dbReference>
<dbReference type="InterPro" id="IPR013525">
    <property type="entry name" value="ABC2_TM"/>
</dbReference>
<dbReference type="GO" id="GO:0016887">
    <property type="term" value="F:ATP hydrolysis activity"/>
    <property type="evidence" value="ECO:0007669"/>
    <property type="project" value="InterPro"/>
</dbReference>
<feature type="transmembrane region" description="Helical" evidence="9">
    <location>
        <begin position="394"/>
        <end position="420"/>
    </location>
</feature>
<evidence type="ECO:0000256" key="9">
    <source>
        <dbReference type="SAM" id="Phobius"/>
    </source>
</evidence>
<dbReference type="GO" id="GO:0005524">
    <property type="term" value="F:ATP binding"/>
    <property type="evidence" value="ECO:0007669"/>
    <property type="project" value="UniProtKB-KW"/>
</dbReference>
<feature type="transmembrane region" description="Helical" evidence="9">
    <location>
        <begin position="1068"/>
        <end position="1087"/>
    </location>
</feature>
<comment type="caution">
    <text evidence="11">The sequence shown here is derived from an EMBL/GenBank/DDBJ whole genome shotgun (WGS) entry which is preliminary data.</text>
</comment>
<feature type="transmembrane region" description="Helical" evidence="9">
    <location>
        <begin position="996"/>
        <end position="1016"/>
    </location>
</feature>
<dbReference type="Pfam" id="PF01061">
    <property type="entry name" value="ABC2_membrane"/>
    <property type="match status" value="2"/>
</dbReference>
<dbReference type="GO" id="GO:0140359">
    <property type="term" value="F:ABC-type transporter activity"/>
    <property type="evidence" value="ECO:0007669"/>
    <property type="project" value="InterPro"/>
</dbReference>
<feature type="transmembrane region" description="Helical" evidence="9">
    <location>
        <begin position="1036"/>
        <end position="1056"/>
    </location>
</feature>
<dbReference type="SUPFAM" id="SSF52540">
    <property type="entry name" value="P-loop containing nucleoside triphosphate hydrolases"/>
    <property type="match status" value="2"/>
</dbReference>
<dbReference type="Gene3D" id="3.40.50.300">
    <property type="entry name" value="P-loop containing nucleotide triphosphate hydrolases"/>
    <property type="match status" value="2"/>
</dbReference>
<keyword evidence="2" id="KW-0813">Transport</keyword>
<evidence type="ECO:0000259" key="10">
    <source>
        <dbReference type="PROSITE" id="PS50893"/>
    </source>
</evidence>
<evidence type="ECO:0000256" key="1">
    <source>
        <dbReference type="ARBA" id="ARBA00004141"/>
    </source>
</evidence>
<dbReference type="SMART" id="SM00382">
    <property type="entry name" value="AAA"/>
    <property type="match status" value="2"/>
</dbReference>
<feature type="transmembrane region" description="Helical" evidence="9">
    <location>
        <begin position="355"/>
        <end position="374"/>
    </location>
</feature>
<dbReference type="GO" id="GO:0016020">
    <property type="term" value="C:membrane"/>
    <property type="evidence" value="ECO:0007669"/>
    <property type="project" value="UniProtKB-SubCell"/>
</dbReference>
<feature type="transmembrane region" description="Helical" evidence="9">
    <location>
        <begin position="317"/>
        <end position="339"/>
    </location>
</feature>
<feature type="transmembrane region" description="Helical" evidence="9">
    <location>
        <begin position="1233"/>
        <end position="1256"/>
    </location>
</feature>
<dbReference type="PROSITE" id="PS50893">
    <property type="entry name" value="ABC_TRANSPORTER_2"/>
    <property type="match status" value="2"/>
</dbReference>
<evidence type="ECO:0000256" key="2">
    <source>
        <dbReference type="ARBA" id="ARBA00022448"/>
    </source>
</evidence>
<accession>A0AB34IN09</accession>
<name>A0AB34IN09_PRYPA</name>
<evidence type="ECO:0000256" key="3">
    <source>
        <dbReference type="ARBA" id="ARBA00022692"/>
    </source>
</evidence>
<comment type="subcellular location">
    <subcellularLocation>
        <location evidence="1">Membrane</location>
        <topology evidence="1">Multi-pass membrane protein</topology>
    </subcellularLocation>
</comment>
<feature type="transmembrane region" description="Helical" evidence="9">
    <location>
        <begin position="961"/>
        <end position="984"/>
    </location>
</feature>
<organism evidence="11 12">
    <name type="scientific">Prymnesium parvum</name>
    <name type="common">Toxic golden alga</name>
    <dbReference type="NCBI Taxonomy" id="97485"/>
    <lineage>
        <taxon>Eukaryota</taxon>
        <taxon>Haptista</taxon>
        <taxon>Haptophyta</taxon>
        <taxon>Prymnesiophyceae</taxon>
        <taxon>Prymnesiales</taxon>
        <taxon>Prymnesiaceae</taxon>
        <taxon>Prymnesium</taxon>
    </lineage>
</organism>
<dbReference type="Proteomes" id="UP001515480">
    <property type="component" value="Unassembled WGS sequence"/>
</dbReference>
<reference evidence="11 12" key="1">
    <citation type="journal article" date="2024" name="Science">
        <title>Giant polyketide synthase enzymes in the biosynthesis of giant marine polyether toxins.</title>
        <authorList>
            <person name="Fallon T.R."/>
            <person name="Shende V.V."/>
            <person name="Wierzbicki I.H."/>
            <person name="Pendleton A.L."/>
            <person name="Watervoot N.F."/>
            <person name="Auber R.P."/>
            <person name="Gonzalez D.J."/>
            <person name="Wisecaver J.H."/>
            <person name="Moore B.S."/>
        </authorList>
    </citation>
    <scope>NUCLEOTIDE SEQUENCE [LARGE SCALE GENOMIC DNA]</scope>
    <source>
        <strain evidence="11 12">12B1</strain>
    </source>
</reference>
<proteinExistence type="predicted"/>
<sequence>MLEFSDFWYHVKVRKKGLKVLIRECSARVPAGEVLAMMGPSGAGKTTLLNAITLEPSGGTAYGKITLNGHPLTLNVYMKYASNVAQSDTLWPFLTTKEHLDFATALTQPTLSSSERDTFVQKLLAHTGMEGVADVKAGNQFFKGLSGGQKRRLSLGVALCKKPLVVFLDEPTSGLDAAAAASIMAFLKETAVHNNVSIVCTIHQPSSSVFAGFDSVCFLTGGKMAYVGKAANVASYCDSVGRPMPPNTNPADYMLDLINKDFSNPETVDAMVAEWKKRSEKVTNMAPGELGDRASTSCCTMLSVLFRKSLTLTMRDLLLYSARTVSVLFMCAFFAVIYIEQRQPDQDQVFNRFCFLFWLLLVPSSMGVTVVYALNLELQVAKRETKDGMYSSLVLALVKMTIEVPMMLLMTLCGLVPAAYPIANFEWSTMGEMIVVCTIQLWSMECLAEICSLGDNAMLGMLNFLQGFNTFMLFCGLPLQPSNVIWVFRWCAYVSPLRWGLTSMTYFAFRDMQMNGAYACPPNQSRLCYGRDFFCNSTSDPAGLECYGRNGREVLATLGERFELLTPDFDWQLALVLLAVTTSAFKMAYIAGFYFATHKYALPLSPEALPNQAREDDAPTKGGGGEAEMAVAGRPSGSFSRLGATLEFTDVSYAVKTKTGTKVLLRECSARVPAGEVLALMGPSGAGKTTLLNALSLTPGGGTAYGKVTLNGQPFTLKCYKEQAASVAQHDTLWAHLTVREHLAYATALMQPTLSKEKSAGFVEEVMKETGMERVAEVKAGNAFFKGISGGQKRRLSLGVALCKKPHLVFLDEPTSGLDAAAAASIMAFLKATAIRTSVAIICTIHQPSSSVFAGFDSVCFLTGGNMAFVGKAGAMTEYVAQVGKPMPPNVNPADYMLDLINKDFNDPATVDFMVGEWKKRRPTISNAAPNTLANVQHASIIVQTKVLFEKHLLLTRRDPLLYLARMVIISLINIMVSILYIEGRERRQERALGRFFYLFFIVALPGMFSLTTVPFSNIELKSVKGEVKDGAYPPLAYGLVTLVIQVPFMFALGFCACFPGMYPIMDLAWEGFGETLLTTSFGLWAFDASAQLLSVIDNPLFGMMTQMNIWFFSFTFAGIWLPVDDIIWPFRAMCYILPYRWELPAIGYSMMAHSPPYDGAFRCDPLTSLAVDGPLNGTAVGCNGVTPDDDGYGFYCGPEVATASCYGRTGDQILDSFGFTFKTIKSSPEDFWIQYALLLVAMAVTCKVFHIIAVIRVCSQHASVLPPSGATKDEASRPAGASDDYNKASCE</sequence>
<feature type="region of interest" description="Disordered" evidence="8">
    <location>
        <begin position="1267"/>
        <end position="1292"/>
    </location>
</feature>
<keyword evidence="5" id="KW-0067">ATP-binding</keyword>
<feature type="transmembrane region" description="Helical" evidence="9">
    <location>
        <begin position="1107"/>
        <end position="1124"/>
    </location>
</feature>
<dbReference type="PROSITE" id="PS00211">
    <property type="entry name" value="ABC_TRANSPORTER_1"/>
    <property type="match status" value="2"/>
</dbReference>
<dbReference type="Pfam" id="PF00005">
    <property type="entry name" value="ABC_tran"/>
    <property type="match status" value="2"/>
</dbReference>
<evidence type="ECO:0000313" key="12">
    <source>
        <dbReference type="Proteomes" id="UP001515480"/>
    </source>
</evidence>
<evidence type="ECO:0000256" key="8">
    <source>
        <dbReference type="SAM" id="MobiDB-lite"/>
    </source>
</evidence>
<feature type="domain" description="ABC transporter" evidence="10">
    <location>
        <begin position="2"/>
        <end position="246"/>
    </location>
</feature>
<dbReference type="InterPro" id="IPR003593">
    <property type="entry name" value="AAA+_ATPase"/>
</dbReference>
<evidence type="ECO:0000256" key="7">
    <source>
        <dbReference type="ARBA" id="ARBA00023136"/>
    </source>
</evidence>
<feature type="region of interest" description="Disordered" evidence="8">
    <location>
        <begin position="610"/>
        <end position="630"/>
    </location>
</feature>
<protein>
    <recommendedName>
        <fullName evidence="10">ABC transporter domain-containing protein</fullName>
    </recommendedName>
</protein>
<keyword evidence="7 9" id="KW-0472">Membrane</keyword>
<keyword evidence="4" id="KW-0547">Nucleotide-binding</keyword>
<dbReference type="Pfam" id="PF19055">
    <property type="entry name" value="ABC2_membrane_7"/>
    <property type="match status" value="2"/>
</dbReference>
<evidence type="ECO:0000256" key="4">
    <source>
        <dbReference type="ARBA" id="ARBA00022741"/>
    </source>
</evidence>
<dbReference type="InterPro" id="IPR050352">
    <property type="entry name" value="ABCG_transporters"/>
</dbReference>
<keyword evidence="6 9" id="KW-1133">Transmembrane helix</keyword>
<dbReference type="InterPro" id="IPR003439">
    <property type="entry name" value="ABC_transporter-like_ATP-bd"/>
</dbReference>
<keyword evidence="12" id="KW-1185">Reference proteome</keyword>
<dbReference type="InterPro" id="IPR043926">
    <property type="entry name" value="ABCG_dom"/>
</dbReference>
<feature type="transmembrane region" description="Helical" evidence="9">
    <location>
        <begin position="468"/>
        <end position="488"/>
    </location>
</feature>
<evidence type="ECO:0000313" key="11">
    <source>
        <dbReference type="EMBL" id="KAL1500645.1"/>
    </source>
</evidence>
<gene>
    <name evidence="11" type="ORF">AB1Y20_013293</name>
</gene>
<feature type="transmembrane region" description="Helical" evidence="9">
    <location>
        <begin position="573"/>
        <end position="596"/>
    </location>
</feature>